<feature type="compositionally biased region" description="Basic residues" evidence="1">
    <location>
        <begin position="1"/>
        <end position="15"/>
    </location>
</feature>
<dbReference type="InterPro" id="IPR021072">
    <property type="entry name" value="MAGE_N"/>
</dbReference>
<dbReference type="InterPro" id="IPR041899">
    <property type="entry name" value="MAGE_WH2"/>
</dbReference>
<evidence type="ECO:0000259" key="2">
    <source>
        <dbReference type="PROSITE" id="PS50838"/>
    </source>
</evidence>
<proteinExistence type="predicted"/>
<dbReference type="InterPro" id="IPR037445">
    <property type="entry name" value="MAGE"/>
</dbReference>
<feature type="compositionally biased region" description="Polar residues" evidence="1">
    <location>
        <begin position="37"/>
        <end position="46"/>
    </location>
</feature>
<feature type="compositionally biased region" description="Low complexity" evidence="1">
    <location>
        <begin position="19"/>
        <end position="29"/>
    </location>
</feature>
<dbReference type="SMART" id="SM01373">
    <property type="entry name" value="MAGE"/>
    <property type="match status" value="1"/>
</dbReference>
<organism evidence="3 4">
    <name type="scientific">Echinops telfairi</name>
    <name type="common">Lesser hedgehog tenrec</name>
    <dbReference type="NCBI Taxonomy" id="9371"/>
    <lineage>
        <taxon>Eukaryota</taxon>
        <taxon>Metazoa</taxon>
        <taxon>Chordata</taxon>
        <taxon>Craniata</taxon>
        <taxon>Vertebrata</taxon>
        <taxon>Euteleostomi</taxon>
        <taxon>Mammalia</taxon>
        <taxon>Eutheria</taxon>
        <taxon>Afrotheria</taxon>
        <taxon>Tenrecidae</taxon>
        <taxon>Tenrecinae</taxon>
        <taxon>Echinops</taxon>
    </lineage>
</organism>
<dbReference type="PROSITE" id="PS50838">
    <property type="entry name" value="MAGE"/>
    <property type="match status" value="1"/>
</dbReference>
<dbReference type="PANTHER" id="PTHR11736:SF164">
    <property type="entry name" value="MELANOMA-ASSOCIATED ANTIGEN B1"/>
    <property type="match status" value="1"/>
</dbReference>
<dbReference type="InterPro" id="IPR002190">
    <property type="entry name" value="MHD_dom"/>
</dbReference>
<name>A0ABM0IXF8_ECHTE</name>
<dbReference type="PANTHER" id="PTHR11736">
    <property type="entry name" value="MELANOMA-ASSOCIATED ANTIGEN MAGE ANTIGEN"/>
    <property type="match status" value="1"/>
</dbReference>
<feature type="region of interest" description="Disordered" evidence="1">
    <location>
        <begin position="1"/>
        <end position="108"/>
    </location>
</feature>
<evidence type="ECO:0000313" key="3">
    <source>
        <dbReference type="Proteomes" id="UP000694863"/>
    </source>
</evidence>
<evidence type="ECO:0000256" key="1">
    <source>
        <dbReference type="SAM" id="MobiDB-lite"/>
    </source>
</evidence>
<feature type="domain" description="MAGE" evidence="2">
    <location>
        <begin position="108"/>
        <end position="306"/>
    </location>
</feature>
<dbReference type="Pfam" id="PF12440">
    <property type="entry name" value="MAGE_N"/>
    <property type="match status" value="1"/>
</dbReference>
<feature type="compositionally biased region" description="Low complexity" evidence="1">
    <location>
        <begin position="333"/>
        <end position="349"/>
    </location>
</feature>
<gene>
    <name evidence="4" type="primary">MAGEB17</name>
</gene>
<feature type="compositionally biased region" description="Basic residues" evidence="1">
    <location>
        <begin position="71"/>
        <end position="80"/>
    </location>
</feature>
<dbReference type="Gene3D" id="1.10.10.1200">
    <property type="entry name" value="MAGE homology domain, winged helix WH1 motif"/>
    <property type="match status" value="1"/>
</dbReference>
<reference evidence="4" key="1">
    <citation type="submission" date="2025-08" db="UniProtKB">
        <authorList>
            <consortium name="RefSeq"/>
        </authorList>
    </citation>
    <scope>IDENTIFICATION</scope>
</reference>
<dbReference type="RefSeq" id="XP_004710064.1">
    <property type="nucleotide sequence ID" value="XM_004710007.1"/>
</dbReference>
<sequence>MPRGQKSKLRSREKRRQAQEQTQEPQEAQVSEAAEPSTLSAGEGTSQGSPAAGKPQAPQKASKASTQVKGRAAHSHPRGKKNIEIQDNEKPSTSKASPSTENPHGDLLTRKENLLVQYLLRKFKMNEPIIKADLQRLITRKHRKSFPEILQRASERLELVYGLDLKEVSPRGQSYTLTHKVLKPIKAPMALEKEFTKIGLLMPILGLIFMNGSRSSEKEIWEFLNMLGLYEGKQHHIFGDPQKAMIDYVQEEYLQYVQVPKTNPPRYEYLWGPRAHAETSKLKVLKFLARIHGCTPTAFTSHYEEALREELENTKITDVAENDPPATTEIHTQAKAKAEAQAEAETQAEAEAKAETQAEANISPIVD</sequence>
<dbReference type="InterPro" id="IPR041898">
    <property type="entry name" value="MAGE_WH1"/>
</dbReference>
<feature type="compositionally biased region" description="Low complexity" evidence="1">
    <location>
        <begin position="47"/>
        <end position="65"/>
    </location>
</feature>
<dbReference type="Gene3D" id="1.10.10.1210">
    <property type="entry name" value="MAGE homology domain, winged helix WH2 motif"/>
    <property type="match status" value="1"/>
</dbReference>
<accession>A0ABM0IXF8</accession>
<feature type="compositionally biased region" description="Basic and acidic residues" evidence="1">
    <location>
        <begin position="81"/>
        <end position="92"/>
    </location>
</feature>
<feature type="compositionally biased region" description="Polar residues" evidence="1">
    <location>
        <begin position="93"/>
        <end position="102"/>
    </location>
</feature>
<dbReference type="GeneID" id="101662470"/>
<dbReference type="Pfam" id="PF01454">
    <property type="entry name" value="MAGE"/>
    <property type="match status" value="1"/>
</dbReference>
<dbReference type="SMART" id="SM01392">
    <property type="entry name" value="MAGE_N"/>
    <property type="match status" value="1"/>
</dbReference>
<dbReference type="Proteomes" id="UP000694863">
    <property type="component" value="Unplaced"/>
</dbReference>
<feature type="region of interest" description="Disordered" evidence="1">
    <location>
        <begin position="320"/>
        <end position="367"/>
    </location>
</feature>
<protein>
    <submittedName>
        <fullName evidence="4">Melanoma-associated antigen B17</fullName>
    </submittedName>
</protein>
<evidence type="ECO:0000313" key="4">
    <source>
        <dbReference type="RefSeq" id="XP_004710064.1"/>
    </source>
</evidence>
<keyword evidence="3" id="KW-1185">Reference proteome</keyword>